<dbReference type="Proteomes" id="UP001501358">
    <property type="component" value="Unassembled WGS sequence"/>
</dbReference>
<evidence type="ECO:0000313" key="3">
    <source>
        <dbReference type="EMBL" id="GAA2510526.1"/>
    </source>
</evidence>
<feature type="compositionally biased region" description="Pro residues" evidence="1">
    <location>
        <begin position="213"/>
        <end position="222"/>
    </location>
</feature>
<name>A0ABN3MX73_9ACTN</name>
<accession>A0ABN3MX73</accession>
<evidence type="ECO:0000313" key="4">
    <source>
        <dbReference type="Proteomes" id="UP001501358"/>
    </source>
</evidence>
<feature type="domain" description="DUF402" evidence="2">
    <location>
        <begin position="108"/>
        <end position="194"/>
    </location>
</feature>
<evidence type="ECO:0000259" key="2">
    <source>
        <dbReference type="Pfam" id="PF04167"/>
    </source>
</evidence>
<dbReference type="InterPro" id="IPR035930">
    <property type="entry name" value="FomD-like_sf"/>
</dbReference>
<comment type="caution">
    <text evidence="3">The sequence shown here is derived from an EMBL/GenBank/DDBJ whole genome shotgun (WGS) entry which is preliminary data.</text>
</comment>
<sequence length="240" mass="26497">MSVAGATIAGMHLEPGRVLHWNLHVGGHLSTSVPVRVVEHTAGGLLLWLSRGTPMWRADLPGGAHLRDVAPEERPEGGYPFRAGLWSSGHALIHQPAGAAHAVLWLFAPGWFPRARPRFRGWYVNLEHRTRRGDDVDVADHELDLLVAPDRTWRWKDEESFARMTGHPAHWTAEEAVAIRAEGERVARLAEAHAFPFDGTWCDFAPPRSWTAPPLPPRPVPRLPGGAERPADGNEEGELG</sequence>
<feature type="region of interest" description="Disordered" evidence="1">
    <location>
        <begin position="208"/>
        <end position="240"/>
    </location>
</feature>
<dbReference type="Gene3D" id="2.40.380.10">
    <property type="entry name" value="FomD-like"/>
    <property type="match status" value="1"/>
</dbReference>
<gene>
    <name evidence="3" type="ORF">GCM10010406_53640</name>
</gene>
<keyword evidence="4" id="KW-1185">Reference proteome</keyword>
<dbReference type="EMBL" id="BAAATA010000052">
    <property type="protein sequence ID" value="GAA2510526.1"/>
    <property type="molecule type" value="Genomic_DNA"/>
</dbReference>
<reference evidence="3 4" key="1">
    <citation type="journal article" date="2019" name="Int. J. Syst. Evol. Microbiol.">
        <title>The Global Catalogue of Microorganisms (GCM) 10K type strain sequencing project: providing services to taxonomists for standard genome sequencing and annotation.</title>
        <authorList>
            <consortium name="The Broad Institute Genomics Platform"/>
            <consortium name="The Broad Institute Genome Sequencing Center for Infectious Disease"/>
            <person name="Wu L."/>
            <person name="Ma J."/>
        </authorList>
    </citation>
    <scope>NUCLEOTIDE SEQUENCE [LARGE SCALE GENOMIC DNA]</scope>
    <source>
        <strain evidence="3 4">JCM 6307</strain>
    </source>
</reference>
<protein>
    <submittedName>
        <fullName evidence="3">DUF402 domain-containing protein</fullName>
    </submittedName>
</protein>
<evidence type="ECO:0000256" key="1">
    <source>
        <dbReference type="SAM" id="MobiDB-lite"/>
    </source>
</evidence>
<proteinExistence type="predicted"/>
<dbReference type="InterPro" id="IPR007295">
    <property type="entry name" value="DUF402"/>
</dbReference>
<dbReference type="SUPFAM" id="SSF159234">
    <property type="entry name" value="FomD-like"/>
    <property type="match status" value="1"/>
</dbReference>
<organism evidence="3 4">
    <name type="scientific">Streptomyces thermolineatus</name>
    <dbReference type="NCBI Taxonomy" id="44033"/>
    <lineage>
        <taxon>Bacteria</taxon>
        <taxon>Bacillati</taxon>
        <taxon>Actinomycetota</taxon>
        <taxon>Actinomycetes</taxon>
        <taxon>Kitasatosporales</taxon>
        <taxon>Streptomycetaceae</taxon>
        <taxon>Streptomyces</taxon>
    </lineage>
</organism>
<dbReference type="Pfam" id="PF04167">
    <property type="entry name" value="DUF402"/>
    <property type="match status" value="1"/>
</dbReference>